<feature type="transmembrane region" description="Helical" evidence="2">
    <location>
        <begin position="192"/>
        <end position="210"/>
    </location>
</feature>
<proteinExistence type="predicted"/>
<dbReference type="EMBL" id="CP109527">
    <property type="protein sequence ID" value="WTY37106.1"/>
    <property type="molecule type" value="Genomic_DNA"/>
</dbReference>
<feature type="region of interest" description="Disordered" evidence="1">
    <location>
        <begin position="320"/>
        <end position="354"/>
    </location>
</feature>
<keyword evidence="2" id="KW-1133">Transmembrane helix</keyword>
<accession>A0ABZ1NBF4</accession>
<evidence type="ECO:0000256" key="2">
    <source>
        <dbReference type="SAM" id="Phobius"/>
    </source>
</evidence>
<dbReference type="Proteomes" id="UP001621418">
    <property type="component" value="Chromosome"/>
</dbReference>
<name>A0ABZ1NBF4_9NOCA</name>
<feature type="transmembrane region" description="Helical" evidence="2">
    <location>
        <begin position="260"/>
        <end position="282"/>
    </location>
</feature>
<feature type="transmembrane region" description="Helical" evidence="2">
    <location>
        <begin position="230"/>
        <end position="248"/>
    </location>
</feature>
<organism evidence="4 5">
    <name type="scientific">Nocardia salmonicida</name>
    <dbReference type="NCBI Taxonomy" id="53431"/>
    <lineage>
        <taxon>Bacteria</taxon>
        <taxon>Bacillati</taxon>
        <taxon>Actinomycetota</taxon>
        <taxon>Actinomycetes</taxon>
        <taxon>Mycobacteriales</taxon>
        <taxon>Nocardiaceae</taxon>
        <taxon>Nocardia</taxon>
    </lineage>
</organism>
<protein>
    <submittedName>
        <fullName evidence="4">DUF4328 domain-containing protein</fullName>
    </submittedName>
</protein>
<evidence type="ECO:0000259" key="3">
    <source>
        <dbReference type="Pfam" id="PF14219"/>
    </source>
</evidence>
<feature type="region of interest" description="Disordered" evidence="1">
    <location>
        <begin position="54"/>
        <end position="96"/>
    </location>
</feature>
<reference evidence="4 5" key="1">
    <citation type="submission" date="2022-10" db="EMBL/GenBank/DDBJ databases">
        <title>The complete genomes of actinobacterial strains from the NBC collection.</title>
        <authorList>
            <person name="Joergensen T.S."/>
            <person name="Alvarez Arevalo M."/>
            <person name="Sterndorff E.B."/>
            <person name="Faurdal D."/>
            <person name="Vuksanovic O."/>
            <person name="Mourched A.-S."/>
            <person name="Charusanti P."/>
            <person name="Shaw S."/>
            <person name="Blin K."/>
            <person name="Weber T."/>
        </authorList>
    </citation>
    <scope>NUCLEOTIDE SEQUENCE [LARGE SCALE GENOMIC DNA]</scope>
    <source>
        <strain evidence="4 5">NBC_01413</strain>
    </source>
</reference>
<keyword evidence="5" id="KW-1185">Reference proteome</keyword>
<dbReference type="RefSeq" id="WP_405149136.1">
    <property type="nucleotide sequence ID" value="NZ_CP109527.1"/>
</dbReference>
<keyword evidence="2" id="KW-0812">Transmembrane</keyword>
<evidence type="ECO:0000313" key="4">
    <source>
        <dbReference type="EMBL" id="WTY37106.1"/>
    </source>
</evidence>
<feature type="domain" description="DUF4328" evidence="3">
    <location>
        <begin position="139"/>
        <end position="286"/>
    </location>
</feature>
<gene>
    <name evidence="4" type="ORF">OG308_04280</name>
</gene>
<evidence type="ECO:0000313" key="5">
    <source>
        <dbReference type="Proteomes" id="UP001621418"/>
    </source>
</evidence>
<feature type="transmembrane region" description="Helical" evidence="2">
    <location>
        <begin position="108"/>
        <end position="129"/>
    </location>
</feature>
<feature type="compositionally biased region" description="Basic and acidic residues" evidence="1">
    <location>
        <begin position="321"/>
        <end position="342"/>
    </location>
</feature>
<dbReference type="InterPro" id="IPR025565">
    <property type="entry name" value="DUF4328"/>
</dbReference>
<sequence length="354" mass="38649">MSSVVQPCARCGARWAVQGAPMHWCPRCRGVLLSPGRVDAPATQRNYRWVARRPDHRTRKAGATTSAPLGPTPRYTETPRWGLLDPPPSAARPSERPLRGLAVRRDRLLVTTALAFLLAGLAEYGRYLILLQNRARLIPGWLLSISDATVLVFGVIAPLCALVAAVSLVAWLIEARTIVFTAYGKRDPRKRWSLIAGCLVPGVNLIWPGVFLTELLGADPDPRSWRAVRIWWAAWAFSGLLLIAATLWRDASTLQAEADGVSFTGFTDLCAAGFAVLTLWMVRTLEGRDLRGEVRSAHRWVMAADPAEVVIAPVEPGAAAARDDVARDDGGHDEAERADSVRTGENTQEEVVAK</sequence>
<keyword evidence="2" id="KW-0472">Membrane</keyword>
<evidence type="ECO:0000256" key="1">
    <source>
        <dbReference type="SAM" id="MobiDB-lite"/>
    </source>
</evidence>
<dbReference type="Pfam" id="PF14219">
    <property type="entry name" value="DUF4328"/>
    <property type="match status" value="1"/>
</dbReference>
<feature type="transmembrane region" description="Helical" evidence="2">
    <location>
        <begin position="149"/>
        <end position="172"/>
    </location>
</feature>